<comment type="caution">
    <text evidence="2">The sequence shown here is derived from an EMBL/GenBank/DDBJ whole genome shotgun (WGS) entry which is preliminary data.</text>
</comment>
<evidence type="ECO:0000256" key="1">
    <source>
        <dbReference type="SAM" id="SignalP"/>
    </source>
</evidence>
<protein>
    <recommendedName>
        <fullName evidence="4">DUF4369 domain-containing protein</fullName>
    </recommendedName>
</protein>
<dbReference type="Proteomes" id="UP001500742">
    <property type="component" value="Unassembled WGS sequence"/>
</dbReference>
<dbReference type="EMBL" id="BAAAZC010000002">
    <property type="protein sequence ID" value="GAA3957360.1"/>
    <property type="molecule type" value="Genomic_DNA"/>
</dbReference>
<dbReference type="SUPFAM" id="SSF49464">
    <property type="entry name" value="Carboxypeptidase regulatory domain-like"/>
    <property type="match status" value="1"/>
</dbReference>
<feature type="signal peptide" evidence="1">
    <location>
        <begin position="1"/>
        <end position="18"/>
    </location>
</feature>
<evidence type="ECO:0008006" key="4">
    <source>
        <dbReference type="Google" id="ProtNLM"/>
    </source>
</evidence>
<reference evidence="3" key="1">
    <citation type="journal article" date="2019" name="Int. J. Syst. Evol. Microbiol.">
        <title>The Global Catalogue of Microorganisms (GCM) 10K type strain sequencing project: providing services to taxonomists for standard genome sequencing and annotation.</title>
        <authorList>
            <consortium name="The Broad Institute Genomics Platform"/>
            <consortium name="The Broad Institute Genome Sequencing Center for Infectious Disease"/>
            <person name="Wu L."/>
            <person name="Ma J."/>
        </authorList>
    </citation>
    <scope>NUCLEOTIDE SEQUENCE [LARGE SCALE GENOMIC DNA]</scope>
    <source>
        <strain evidence="3">JCM 16601</strain>
    </source>
</reference>
<dbReference type="InterPro" id="IPR008969">
    <property type="entry name" value="CarboxyPept-like_regulatory"/>
</dbReference>
<evidence type="ECO:0000313" key="2">
    <source>
        <dbReference type="EMBL" id="GAA3957360.1"/>
    </source>
</evidence>
<name>A0ABP7P007_9SPHI</name>
<sequence>MLKHFFLLFLASTFSVLAYGQTTRTGLVYENTTRVVLPNIQVENITTHDVVLTNRAGAFSIAGKNGDILVFSGSFYNADTVLLTGNKPMEISLIPKHNMLNEVKVTATEATHTGSFQSPDFHNQTVVYQRDEKGNYKGGVAIRLSYFKKDEHKREKQAAFLKDQEQQDQIAQVFNAKKISEYLPLKGKDMDDFLVLYTPSPKTYFTPAFNLAAYLDTSYKEFIKIPADKRNTQLEAAKAVSKELE</sequence>
<evidence type="ECO:0000313" key="3">
    <source>
        <dbReference type="Proteomes" id="UP001500742"/>
    </source>
</evidence>
<keyword evidence="1" id="KW-0732">Signal</keyword>
<keyword evidence="3" id="KW-1185">Reference proteome</keyword>
<organism evidence="2 3">
    <name type="scientific">Mucilaginibacter dorajii</name>
    <dbReference type="NCBI Taxonomy" id="692994"/>
    <lineage>
        <taxon>Bacteria</taxon>
        <taxon>Pseudomonadati</taxon>
        <taxon>Bacteroidota</taxon>
        <taxon>Sphingobacteriia</taxon>
        <taxon>Sphingobacteriales</taxon>
        <taxon>Sphingobacteriaceae</taxon>
        <taxon>Mucilaginibacter</taxon>
    </lineage>
</organism>
<gene>
    <name evidence="2" type="ORF">GCM10022210_00620</name>
</gene>
<dbReference type="RefSeq" id="WP_259092873.1">
    <property type="nucleotide sequence ID" value="NZ_BAAAZC010000002.1"/>
</dbReference>
<proteinExistence type="predicted"/>
<feature type="chain" id="PRO_5046219972" description="DUF4369 domain-containing protein" evidence="1">
    <location>
        <begin position="19"/>
        <end position="245"/>
    </location>
</feature>
<accession>A0ABP7P007</accession>